<dbReference type="Gene3D" id="3.30.160.60">
    <property type="entry name" value="Classic Zinc Finger"/>
    <property type="match status" value="2"/>
</dbReference>
<dbReference type="PANTHER" id="PTHR14003">
    <property type="entry name" value="TRANSCRIPTIONAL REPRESSOR PROTEIN YY"/>
    <property type="match status" value="1"/>
</dbReference>
<dbReference type="SMART" id="SM00355">
    <property type="entry name" value="ZnF_C2H2"/>
    <property type="match status" value="2"/>
</dbReference>
<dbReference type="GO" id="GO:0000785">
    <property type="term" value="C:chromatin"/>
    <property type="evidence" value="ECO:0007669"/>
    <property type="project" value="TreeGrafter"/>
</dbReference>
<dbReference type="AlphaFoldDB" id="A0A550CK11"/>
<dbReference type="GO" id="GO:0031519">
    <property type="term" value="C:PcG protein complex"/>
    <property type="evidence" value="ECO:0007669"/>
    <property type="project" value="TreeGrafter"/>
</dbReference>
<dbReference type="GO" id="GO:0005667">
    <property type="term" value="C:transcription regulator complex"/>
    <property type="evidence" value="ECO:0007669"/>
    <property type="project" value="TreeGrafter"/>
</dbReference>
<evidence type="ECO:0000256" key="5">
    <source>
        <dbReference type="PROSITE-ProRule" id="PRU00042"/>
    </source>
</evidence>
<dbReference type="EMBL" id="VDMD01000006">
    <property type="protein sequence ID" value="TRM65114.1"/>
    <property type="molecule type" value="Genomic_DNA"/>
</dbReference>
<reference evidence="8 9" key="1">
    <citation type="journal article" date="2019" name="New Phytol.">
        <title>Comparative genomics reveals unique wood-decay strategies and fruiting body development in the Schizophyllaceae.</title>
        <authorList>
            <person name="Almasi E."/>
            <person name="Sahu N."/>
            <person name="Krizsan K."/>
            <person name="Balint B."/>
            <person name="Kovacs G.M."/>
            <person name="Kiss B."/>
            <person name="Cseklye J."/>
            <person name="Drula E."/>
            <person name="Henrissat B."/>
            <person name="Nagy I."/>
            <person name="Chovatia M."/>
            <person name="Adam C."/>
            <person name="LaButti K."/>
            <person name="Lipzen A."/>
            <person name="Riley R."/>
            <person name="Grigoriev I.V."/>
            <person name="Nagy L.G."/>
        </authorList>
    </citation>
    <scope>NUCLEOTIDE SEQUENCE [LARGE SCALE GENOMIC DNA]</scope>
    <source>
        <strain evidence="8 9">NL-1724</strain>
    </source>
</reference>
<dbReference type="GO" id="GO:0000978">
    <property type="term" value="F:RNA polymerase II cis-regulatory region sequence-specific DNA binding"/>
    <property type="evidence" value="ECO:0007669"/>
    <property type="project" value="TreeGrafter"/>
</dbReference>
<feature type="region of interest" description="Disordered" evidence="6">
    <location>
        <begin position="1"/>
        <end position="44"/>
    </location>
</feature>
<keyword evidence="9" id="KW-1185">Reference proteome</keyword>
<sequence>MSTRRQDEAPGPPTVPSSGRSASLPEDSRLAQGKATSSKTPAAVADSFTCSDCGKSFSRRGALEAHVNTHTGAKPFACDFPGCNTAFAARSNMKRHRRVHGKAFADEVRVPPQPIQTAFHPPIVNEQVTVPGHTKVQWMTPNQASRSYTRYTVDPSTSAAESQPPVSWPATSTVAPDGSSEAERMYVDPQEFSP</sequence>
<feature type="region of interest" description="Disordered" evidence="6">
    <location>
        <begin position="150"/>
        <end position="194"/>
    </location>
</feature>
<dbReference type="FunFam" id="3.30.160.60:FF:000765">
    <property type="entry name" value="Zinc finger 45-like"/>
    <property type="match status" value="1"/>
</dbReference>
<organism evidence="8 9">
    <name type="scientific">Schizophyllum amplum</name>
    <dbReference type="NCBI Taxonomy" id="97359"/>
    <lineage>
        <taxon>Eukaryota</taxon>
        <taxon>Fungi</taxon>
        <taxon>Dikarya</taxon>
        <taxon>Basidiomycota</taxon>
        <taxon>Agaricomycotina</taxon>
        <taxon>Agaricomycetes</taxon>
        <taxon>Agaricomycetidae</taxon>
        <taxon>Agaricales</taxon>
        <taxon>Schizophyllaceae</taxon>
        <taxon>Schizophyllum</taxon>
    </lineage>
</organism>
<dbReference type="PROSITE" id="PS00028">
    <property type="entry name" value="ZINC_FINGER_C2H2_1"/>
    <property type="match status" value="2"/>
</dbReference>
<dbReference type="PROSITE" id="PS50157">
    <property type="entry name" value="ZINC_FINGER_C2H2_2"/>
    <property type="match status" value="2"/>
</dbReference>
<evidence type="ECO:0000256" key="6">
    <source>
        <dbReference type="SAM" id="MobiDB-lite"/>
    </source>
</evidence>
<evidence type="ECO:0000313" key="9">
    <source>
        <dbReference type="Proteomes" id="UP000320762"/>
    </source>
</evidence>
<dbReference type="InterPro" id="IPR013087">
    <property type="entry name" value="Znf_C2H2_type"/>
</dbReference>
<dbReference type="Pfam" id="PF00096">
    <property type="entry name" value="zf-C2H2"/>
    <property type="match status" value="2"/>
</dbReference>
<keyword evidence="2" id="KW-0677">Repeat</keyword>
<dbReference type="GO" id="GO:0000981">
    <property type="term" value="F:DNA-binding transcription factor activity, RNA polymerase II-specific"/>
    <property type="evidence" value="ECO:0007669"/>
    <property type="project" value="UniProtKB-ARBA"/>
</dbReference>
<keyword evidence="3 5" id="KW-0863">Zinc-finger</keyword>
<dbReference type="GO" id="GO:0008270">
    <property type="term" value="F:zinc ion binding"/>
    <property type="evidence" value="ECO:0007669"/>
    <property type="project" value="UniProtKB-KW"/>
</dbReference>
<evidence type="ECO:0000313" key="8">
    <source>
        <dbReference type="EMBL" id="TRM65114.1"/>
    </source>
</evidence>
<keyword evidence="1" id="KW-0479">Metal-binding</keyword>
<comment type="caution">
    <text evidence="8">The sequence shown here is derived from an EMBL/GenBank/DDBJ whole genome shotgun (WGS) entry which is preliminary data.</text>
</comment>
<dbReference type="STRING" id="97359.A0A550CK11"/>
<feature type="domain" description="C2H2-type" evidence="7">
    <location>
        <begin position="76"/>
        <end position="100"/>
    </location>
</feature>
<dbReference type="Proteomes" id="UP000320762">
    <property type="component" value="Unassembled WGS sequence"/>
</dbReference>
<protein>
    <recommendedName>
        <fullName evidence="7">C2H2-type domain-containing protein</fullName>
    </recommendedName>
</protein>
<evidence type="ECO:0000256" key="3">
    <source>
        <dbReference type="ARBA" id="ARBA00022771"/>
    </source>
</evidence>
<gene>
    <name evidence="8" type="ORF">BD626DRAFT_490963</name>
</gene>
<name>A0A550CK11_9AGAR</name>
<dbReference type="FunFam" id="3.30.160.60:FF:000125">
    <property type="entry name" value="Putative zinc finger protein 143"/>
    <property type="match status" value="1"/>
</dbReference>
<feature type="domain" description="C2H2-type" evidence="7">
    <location>
        <begin position="48"/>
        <end position="75"/>
    </location>
</feature>
<proteinExistence type="predicted"/>
<dbReference type="SUPFAM" id="SSF57667">
    <property type="entry name" value="beta-beta-alpha zinc fingers"/>
    <property type="match status" value="1"/>
</dbReference>
<evidence type="ECO:0000256" key="4">
    <source>
        <dbReference type="ARBA" id="ARBA00022833"/>
    </source>
</evidence>
<accession>A0A550CK11</accession>
<evidence type="ECO:0000256" key="2">
    <source>
        <dbReference type="ARBA" id="ARBA00022737"/>
    </source>
</evidence>
<evidence type="ECO:0000256" key="1">
    <source>
        <dbReference type="ARBA" id="ARBA00022723"/>
    </source>
</evidence>
<feature type="compositionally biased region" description="Polar residues" evidence="6">
    <location>
        <begin position="150"/>
        <end position="174"/>
    </location>
</feature>
<keyword evidence="4" id="KW-0862">Zinc</keyword>
<dbReference type="OrthoDB" id="6077919at2759"/>
<dbReference type="InterPro" id="IPR036236">
    <property type="entry name" value="Znf_C2H2_sf"/>
</dbReference>
<dbReference type="PANTHER" id="PTHR14003:SF19">
    <property type="entry name" value="YY2 TRANSCRIPTION FACTOR"/>
    <property type="match status" value="1"/>
</dbReference>
<evidence type="ECO:0000259" key="7">
    <source>
        <dbReference type="PROSITE" id="PS50157"/>
    </source>
</evidence>